<comment type="caution">
    <text evidence="3">The sequence shown here is derived from an EMBL/GenBank/DDBJ whole genome shotgun (WGS) entry which is preliminary data.</text>
</comment>
<evidence type="ECO:0000256" key="1">
    <source>
        <dbReference type="ARBA" id="ARBA00005582"/>
    </source>
</evidence>
<evidence type="ECO:0000313" key="3">
    <source>
        <dbReference type="EMBL" id="MWV42021.1"/>
    </source>
</evidence>
<dbReference type="EMBL" id="WUBI01000001">
    <property type="protein sequence ID" value="MWV42021.1"/>
    <property type="molecule type" value="Genomic_DNA"/>
</dbReference>
<gene>
    <name evidence="3" type="ORF">GRF59_00105</name>
</gene>
<comment type="similarity">
    <text evidence="1">Belongs to the Nudix hydrolase family.</text>
</comment>
<dbReference type="PANTHER" id="PTHR43736">
    <property type="entry name" value="ADP-RIBOSE PYROPHOSPHATASE"/>
    <property type="match status" value="1"/>
</dbReference>
<dbReference type="CDD" id="cd02883">
    <property type="entry name" value="NUDIX_Hydrolase"/>
    <property type="match status" value="1"/>
</dbReference>
<dbReference type="Proteomes" id="UP000460318">
    <property type="component" value="Unassembled WGS sequence"/>
</dbReference>
<evidence type="ECO:0000259" key="2">
    <source>
        <dbReference type="PROSITE" id="PS51462"/>
    </source>
</evidence>
<dbReference type="RefSeq" id="WP_160495660.1">
    <property type="nucleotide sequence ID" value="NZ_WUBI01000001.1"/>
</dbReference>
<dbReference type="InterPro" id="IPR015797">
    <property type="entry name" value="NUDIX_hydrolase-like_dom_sf"/>
</dbReference>
<dbReference type="PROSITE" id="PS51462">
    <property type="entry name" value="NUDIX"/>
    <property type="match status" value="1"/>
</dbReference>
<protein>
    <submittedName>
        <fullName evidence="3">NUDIX domain-containing protein</fullName>
    </submittedName>
</protein>
<sequence>MFIVNVEGAVMQGNKWLVIERGAEEEHAAGTLSFAGGTVEQEGAAEEILERTVRRELLEEVGVEIQEKMHFVHSSSFVTEKGHHVINVVFICDYKEGIAHPKSPEEVAAVYWMTAEEIVHHPKAPPWTIESVKRAELLRKELHAEVD</sequence>
<dbReference type="SUPFAM" id="SSF55811">
    <property type="entry name" value="Nudix"/>
    <property type="match status" value="1"/>
</dbReference>
<dbReference type="AlphaFoldDB" id="A0A7X3LE03"/>
<organism evidence="3 4">
    <name type="scientific">Paenibacillus dendrobii</name>
    <dbReference type="NCBI Taxonomy" id="2691084"/>
    <lineage>
        <taxon>Bacteria</taxon>
        <taxon>Bacillati</taxon>
        <taxon>Bacillota</taxon>
        <taxon>Bacilli</taxon>
        <taxon>Bacillales</taxon>
        <taxon>Paenibacillaceae</taxon>
        <taxon>Paenibacillus</taxon>
    </lineage>
</organism>
<dbReference type="Gene3D" id="3.90.79.10">
    <property type="entry name" value="Nucleoside Triphosphate Pyrophosphohydrolase"/>
    <property type="match status" value="1"/>
</dbReference>
<dbReference type="InterPro" id="IPR000086">
    <property type="entry name" value="NUDIX_hydrolase_dom"/>
</dbReference>
<evidence type="ECO:0000313" key="4">
    <source>
        <dbReference type="Proteomes" id="UP000460318"/>
    </source>
</evidence>
<keyword evidence="4" id="KW-1185">Reference proteome</keyword>
<reference evidence="3 4" key="1">
    <citation type="submission" date="2019-12" db="EMBL/GenBank/DDBJ databases">
        <title>Paenibacillus sp. nov., an endophytic bacterium isolated from the stem of Dendrobium.</title>
        <authorList>
            <person name="Zhao R."/>
        </authorList>
    </citation>
    <scope>NUCLEOTIDE SEQUENCE [LARGE SCALE GENOMIC DNA]</scope>
    <source>
        <strain evidence="3 4">HJL G12</strain>
    </source>
</reference>
<dbReference type="Pfam" id="PF00293">
    <property type="entry name" value="NUDIX"/>
    <property type="match status" value="1"/>
</dbReference>
<proteinExistence type="inferred from homology"/>
<dbReference type="PANTHER" id="PTHR43736:SF1">
    <property type="entry name" value="DIHYDRONEOPTERIN TRIPHOSPHATE DIPHOSPHATASE"/>
    <property type="match status" value="1"/>
</dbReference>
<name>A0A7X3LE03_9BACL</name>
<feature type="domain" description="Nudix hydrolase" evidence="2">
    <location>
        <begin position="1"/>
        <end position="135"/>
    </location>
</feature>
<accession>A0A7X3LE03</accession>